<accession>A0ABR6KEN3</accession>
<evidence type="ECO:0000313" key="2">
    <source>
        <dbReference type="EMBL" id="MBB4611593.1"/>
    </source>
</evidence>
<reference evidence="2 4" key="1">
    <citation type="submission" date="2020-08" db="EMBL/GenBank/DDBJ databases">
        <title>Genomic Encyclopedia of Type Strains, Phase IV (KMG-IV): sequencing the most valuable type-strain genomes for metagenomic binning, comparative biology and taxonomic classification.</title>
        <authorList>
            <person name="Goeker M."/>
        </authorList>
    </citation>
    <scope>NUCLEOTIDE SEQUENCE [LARGE SCALE GENOMIC DNA]</scope>
    <source>
        <strain evidence="2 4">DSM 14562</strain>
    </source>
</reference>
<keyword evidence="4" id="KW-1185">Reference proteome</keyword>
<dbReference type="EMBL" id="JACHNX010000036">
    <property type="protein sequence ID" value="MBB4611613.1"/>
    <property type="molecule type" value="Genomic_DNA"/>
</dbReference>
<feature type="region of interest" description="Disordered" evidence="1">
    <location>
        <begin position="38"/>
        <end position="75"/>
    </location>
</feature>
<dbReference type="Proteomes" id="UP000584663">
    <property type="component" value="Unassembled WGS sequence"/>
</dbReference>
<sequence>QQTYYAKFNEGALLRGSLKDQAEFLKAAMGPNASYLTPNEARDFMDRNPLPGGDDLPRPGTSAAAVMQEEDQNAA</sequence>
<organism evidence="2 4">
    <name type="scientific">Sphingomonas yabuuchiae</name>
    <dbReference type="NCBI Taxonomy" id="172044"/>
    <lineage>
        <taxon>Bacteria</taxon>
        <taxon>Pseudomonadati</taxon>
        <taxon>Pseudomonadota</taxon>
        <taxon>Alphaproteobacteria</taxon>
        <taxon>Sphingomonadales</taxon>
        <taxon>Sphingomonadaceae</taxon>
        <taxon>Sphingomonas</taxon>
    </lineage>
</organism>
<proteinExistence type="predicted"/>
<evidence type="ECO:0000256" key="1">
    <source>
        <dbReference type="SAM" id="MobiDB-lite"/>
    </source>
</evidence>
<gene>
    <name evidence="2" type="ORF">GGQ89_003843</name>
    <name evidence="3" type="ORF">GGQ89_003863</name>
</gene>
<evidence type="ECO:0000313" key="3">
    <source>
        <dbReference type="EMBL" id="MBB4611613.1"/>
    </source>
</evidence>
<name>A0ABR6KEN3_9SPHN</name>
<feature type="compositionally biased region" description="Low complexity" evidence="1">
    <location>
        <begin position="49"/>
        <end position="60"/>
    </location>
</feature>
<feature type="non-terminal residue" evidence="2">
    <location>
        <position position="1"/>
    </location>
</feature>
<evidence type="ECO:0000313" key="4">
    <source>
        <dbReference type="Proteomes" id="UP000584663"/>
    </source>
</evidence>
<protein>
    <submittedName>
        <fullName evidence="2">Uncharacterized protein</fullName>
    </submittedName>
</protein>
<comment type="caution">
    <text evidence="2">The sequence shown here is derived from an EMBL/GenBank/DDBJ whole genome shotgun (WGS) entry which is preliminary data.</text>
</comment>
<dbReference type="EMBL" id="JACHNX010000035">
    <property type="protein sequence ID" value="MBB4611593.1"/>
    <property type="molecule type" value="Genomic_DNA"/>
</dbReference>